<organism evidence="2 3">
    <name type="scientific">Lentinus tigrinus ALCF2SS1-6</name>
    <dbReference type="NCBI Taxonomy" id="1328759"/>
    <lineage>
        <taxon>Eukaryota</taxon>
        <taxon>Fungi</taxon>
        <taxon>Dikarya</taxon>
        <taxon>Basidiomycota</taxon>
        <taxon>Agaricomycotina</taxon>
        <taxon>Agaricomycetes</taxon>
        <taxon>Polyporales</taxon>
        <taxon>Polyporaceae</taxon>
        <taxon>Lentinus</taxon>
    </lineage>
</organism>
<proteinExistence type="predicted"/>
<sequence length="321" mass="37002">MSRKSDQSSPSDDQLDSAISIIDDVRKNPIQLDGRVRWRLVLIEALRYWYIPACLVGYGVHHVFRRHVPRRMAPWTPLRLSELYATWGLGISLVSEAFPTLNRLHKDDDLAVVAVAGPLVQSDPVRRGSVFCNEAVQDPRAKEIARAIRECSYDRSLRGKLLQWHYHLWSDRASWDEVATTIAYRSLQNDPSWTPRNFTDFDICTSYIALYMRNGKRSTYIDCSLYAALGASIPIAIFLRRSGRRSLYLPMNIIQRVLIGLIGLIFYSHAGFAYYSWNNLWNIRDKEQVAAAVRRVFGDTRIDEEIAEMRQALKVFDVFGR</sequence>
<accession>A0A5C2RZ27</accession>
<dbReference type="Proteomes" id="UP000313359">
    <property type="component" value="Unassembled WGS sequence"/>
</dbReference>
<name>A0A5C2RZ27_9APHY</name>
<reference evidence="2" key="1">
    <citation type="journal article" date="2018" name="Genome Biol. Evol.">
        <title>Genomics and development of Lentinus tigrinus, a white-rot wood-decaying mushroom with dimorphic fruiting bodies.</title>
        <authorList>
            <person name="Wu B."/>
            <person name="Xu Z."/>
            <person name="Knudson A."/>
            <person name="Carlson A."/>
            <person name="Chen N."/>
            <person name="Kovaka S."/>
            <person name="LaButti K."/>
            <person name="Lipzen A."/>
            <person name="Pennachio C."/>
            <person name="Riley R."/>
            <person name="Schakwitz W."/>
            <person name="Umezawa K."/>
            <person name="Ohm R.A."/>
            <person name="Grigoriev I.V."/>
            <person name="Nagy L.G."/>
            <person name="Gibbons J."/>
            <person name="Hibbett D."/>
        </authorList>
    </citation>
    <scope>NUCLEOTIDE SEQUENCE [LARGE SCALE GENOMIC DNA]</scope>
    <source>
        <strain evidence="2">ALCF2SS1-6</strain>
    </source>
</reference>
<protein>
    <submittedName>
        <fullName evidence="2">Uncharacterized protein</fullName>
    </submittedName>
</protein>
<keyword evidence="3" id="KW-1185">Reference proteome</keyword>
<dbReference type="EMBL" id="ML122289">
    <property type="protein sequence ID" value="RPD56320.1"/>
    <property type="molecule type" value="Genomic_DNA"/>
</dbReference>
<dbReference type="OrthoDB" id="2752228at2759"/>
<evidence type="ECO:0000313" key="2">
    <source>
        <dbReference type="EMBL" id="RPD56320.1"/>
    </source>
</evidence>
<feature type="transmembrane region" description="Helical" evidence="1">
    <location>
        <begin position="253"/>
        <end position="277"/>
    </location>
</feature>
<keyword evidence="1" id="KW-0472">Membrane</keyword>
<keyword evidence="1" id="KW-0812">Transmembrane</keyword>
<gene>
    <name evidence="2" type="ORF">L227DRAFT_614701</name>
</gene>
<evidence type="ECO:0000256" key="1">
    <source>
        <dbReference type="SAM" id="Phobius"/>
    </source>
</evidence>
<dbReference type="AlphaFoldDB" id="A0A5C2RZ27"/>
<keyword evidence="1" id="KW-1133">Transmembrane helix</keyword>
<evidence type="ECO:0000313" key="3">
    <source>
        <dbReference type="Proteomes" id="UP000313359"/>
    </source>
</evidence>
<feature type="transmembrane region" description="Helical" evidence="1">
    <location>
        <begin position="220"/>
        <end position="241"/>
    </location>
</feature>